<feature type="compositionally biased region" description="Basic residues" evidence="1">
    <location>
        <begin position="1"/>
        <end position="10"/>
    </location>
</feature>
<keyword evidence="2" id="KW-1133">Transmembrane helix</keyword>
<evidence type="ECO:0000313" key="4">
    <source>
        <dbReference type="Proteomes" id="UP000198959"/>
    </source>
</evidence>
<evidence type="ECO:0000313" key="3">
    <source>
        <dbReference type="EMBL" id="SCL32011.1"/>
    </source>
</evidence>
<name>A0A1C6SR21_9ACTN</name>
<dbReference type="AlphaFoldDB" id="A0A1C6SR21"/>
<feature type="transmembrane region" description="Helical" evidence="2">
    <location>
        <begin position="80"/>
        <end position="101"/>
    </location>
</feature>
<reference evidence="4" key="1">
    <citation type="submission" date="2016-06" db="EMBL/GenBank/DDBJ databases">
        <authorList>
            <person name="Varghese N."/>
            <person name="Submissions Spin"/>
        </authorList>
    </citation>
    <scope>NUCLEOTIDE SEQUENCE [LARGE SCALE GENOMIC DNA]</scope>
    <source>
        <strain evidence="4">DSM 43817</strain>
    </source>
</reference>
<keyword evidence="4" id="KW-1185">Reference proteome</keyword>
<dbReference type="EMBL" id="FMHW01000002">
    <property type="protein sequence ID" value="SCL32011.1"/>
    <property type="molecule type" value="Genomic_DNA"/>
</dbReference>
<accession>A0A1C6SR21</accession>
<keyword evidence="2" id="KW-0812">Transmembrane</keyword>
<organism evidence="3 4">
    <name type="scientific">Micromonospora pallida</name>
    <dbReference type="NCBI Taxonomy" id="145854"/>
    <lineage>
        <taxon>Bacteria</taxon>
        <taxon>Bacillati</taxon>
        <taxon>Actinomycetota</taxon>
        <taxon>Actinomycetes</taxon>
        <taxon>Micromonosporales</taxon>
        <taxon>Micromonosporaceae</taxon>
        <taxon>Micromonospora</taxon>
    </lineage>
</organism>
<feature type="region of interest" description="Disordered" evidence="1">
    <location>
        <begin position="1"/>
        <end position="77"/>
    </location>
</feature>
<keyword evidence="2" id="KW-0472">Membrane</keyword>
<evidence type="ECO:0000256" key="2">
    <source>
        <dbReference type="SAM" id="Phobius"/>
    </source>
</evidence>
<sequence length="353" mass="38911">MSRRKTRRSQAHNETAKRQSKPRSQSREARLRGGGTAAQRKEETTTNSPEGNEVAATTHRPPQPEEESSQADKSTSRRDLILKIGGAVGTAFLGAVAAVALERKVAPGQAVRDDRAVERAERTRARNKPPIATGARYHDRSSDSQVWLFGQTFTSDQEEKLLRGRRREIVDDASGLAGGIAGVHGGQSLTYTRIRIELLGQWVKPVPVTGIRARVDRRLPPLSGTYLYQGSEGAEEPLEIGFDLDEPKSVARTRQEGSGELGEAYFDRHSLTLSLDEPLSIDIQAQTSQSYCEWVIEMTLLVDNKEEVLVVDDYGKPFRSTALAPHYGARYHLSVTDGQWKPDGSGPPIERSS</sequence>
<proteinExistence type="predicted"/>
<evidence type="ECO:0000256" key="1">
    <source>
        <dbReference type="SAM" id="MobiDB-lite"/>
    </source>
</evidence>
<gene>
    <name evidence="3" type="ORF">GA0074692_3223</name>
</gene>
<dbReference type="Proteomes" id="UP000198959">
    <property type="component" value="Unassembled WGS sequence"/>
</dbReference>
<protein>
    <submittedName>
        <fullName evidence="3">Uncharacterized protein</fullName>
    </submittedName>
</protein>